<accession>A0A564YQZ8</accession>
<evidence type="ECO:0000313" key="3">
    <source>
        <dbReference type="Proteomes" id="UP000321570"/>
    </source>
</evidence>
<evidence type="ECO:0000256" key="1">
    <source>
        <dbReference type="SAM" id="MobiDB-lite"/>
    </source>
</evidence>
<dbReference type="EMBL" id="CABIJS010000333">
    <property type="protein sequence ID" value="VUZ49409.1"/>
    <property type="molecule type" value="Genomic_DNA"/>
</dbReference>
<sequence length="97" mass="10822">MSHRRGKGKHTSDDSSRHRLINPDINQSCLHRPFIFLQSSRPIKAPIQPYPYACPHPVSIINSLHYTHTGGRVDPSSPGASLAVQPSSSLFFLETLY</sequence>
<organism evidence="2 3">
    <name type="scientific">Hymenolepis diminuta</name>
    <name type="common">Rat tapeworm</name>
    <dbReference type="NCBI Taxonomy" id="6216"/>
    <lineage>
        <taxon>Eukaryota</taxon>
        <taxon>Metazoa</taxon>
        <taxon>Spiralia</taxon>
        <taxon>Lophotrochozoa</taxon>
        <taxon>Platyhelminthes</taxon>
        <taxon>Cestoda</taxon>
        <taxon>Eucestoda</taxon>
        <taxon>Cyclophyllidea</taxon>
        <taxon>Hymenolepididae</taxon>
        <taxon>Hymenolepis</taxon>
    </lineage>
</organism>
<feature type="region of interest" description="Disordered" evidence="1">
    <location>
        <begin position="1"/>
        <end position="20"/>
    </location>
</feature>
<reference evidence="2 3" key="1">
    <citation type="submission" date="2019-07" db="EMBL/GenBank/DDBJ databases">
        <authorList>
            <person name="Jastrzebski P J."/>
            <person name="Paukszto L."/>
            <person name="Jastrzebski P J."/>
        </authorList>
    </citation>
    <scope>NUCLEOTIDE SEQUENCE [LARGE SCALE GENOMIC DNA]</scope>
    <source>
        <strain evidence="2 3">WMS-il1</strain>
    </source>
</reference>
<name>A0A564YQZ8_HYMDI</name>
<evidence type="ECO:0000313" key="2">
    <source>
        <dbReference type="EMBL" id="VUZ49409.1"/>
    </source>
</evidence>
<protein>
    <submittedName>
        <fullName evidence="2">Uncharacterized protein</fullName>
    </submittedName>
</protein>
<dbReference type="Proteomes" id="UP000321570">
    <property type="component" value="Unassembled WGS sequence"/>
</dbReference>
<gene>
    <name evidence="2" type="ORF">WMSIL1_LOCUS8601</name>
</gene>
<keyword evidence="3" id="KW-1185">Reference proteome</keyword>
<dbReference type="AlphaFoldDB" id="A0A564YQZ8"/>
<proteinExistence type="predicted"/>